<dbReference type="OrthoDB" id="5875341at2759"/>
<dbReference type="EMBL" id="PDUG01000002">
    <property type="protein sequence ID" value="PIC44015.1"/>
    <property type="molecule type" value="Genomic_DNA"/>
</dbReference>
<dbReference type="InterPro" id="IPR002900">
    <property type="entry name" value="DUF38/FTH_CAE_spp"/>
</dbReference>
<dbReference type="PANTHER" id="PTHR23014:SF1">
    <property type="entry name" value="DUF38 DOMAIN-CONTAINING PROTEIN-RELATED"/>
    <property type="match status" value="1"/>
</dbReference>
<organism evidence="2 3">
    <name type="scientific">Caenorhabditis nigoni</name>
    <dbReference type="NCBI Taxonomy" id="1611254"/>
    <lineage>
        <taxon>Eukaryota</taxon>
        <taxon>Metazoa</taxon>
        <taxon>Ecdysozoa</taxon>
        <taxon>Nematoda</taxon>
        <taxon>Chromadorea</taxon>
        <taxon>Rhabditida</taxon>
        <taxon>Rhabditina</taxon>
        <taxon>Rhabditomorpha</taxon>
        <taxon>Rhabditoidea</taxon>
        <taxon>Rhabditidae</taxon>
        <taxon>Peloderinae</taxon>
        <taxon>Caenorhabditis</taxon>
    </lineage>
</organism>
<dbReference type="Pfam" id="PF00646">
    <property type="entry name" value="F-box"/>
    <property type="match status" value="1"/>
</dbReference>
<feature type="domain" description="F-box" evidence="1">
    <location>
        <begin position="1"/>
        <end position="53"/>
    </location>
</feature>
<comment type="caution">
    <text evidence="2">The sequence shown here is derived from an EMBL/GenBank/DDBJ whole genome shotgun (WGS) entry which is preliminary data.</text>
</comment>
<dbReference type="InterPro" id="IPR036047">
    <property type="entry name" value="F-box-like_dom_sf"/>
</dbReference>
<sequence length="351" mass="42156">MSFLLELPDVVMKLVLGKLDYVSVQRIRKTCRSLRNFIDDVKPESKLSAFRILFTPKYLRFFIWFEDLENLQIEYITVDNGCKIVPEGGEYQWFFENSDFLDIAFGDAKLLLDFTNSGKIQTLIFHSMCPPETSRNPRPWFLDRLHGYLKSRKNLLKVKFLDFAFLEQQEILDLLPFLEPGILRNLRLEFVGYKIKRQDFRTRKLSKIVNLEQWKMARELKISNFCLSCPMENLYNFKRIHVNIKEATEEFLGLKERFLNSTHMENFEFHFRQFDAFEKLTEIFGEISFSDTQYMNGYKRHWFFEYSENSDNLLEITFFENFKYYAFDINKKVIFSRISRKMIPSGAIIYK</sequence>
<reference evidence="3" key="1">
    <citation type="submission" date="2017-10" db="EMBL/GenBank/DDBJ databases">
        <title>Rapid genome shrinkage in a self-fertile nematode reveals novel sperm competition proteins.</title>
        <authorList>
            <person name="Yin D."/>
            <person name="Schwarz E.M."/>
            <person name="Thomas C.G."/>
            <person name="Felde R.L."/>
            <person name="Korf I.F."/>
            <person name="Cutter A.D."/>
            <person name="Schartner C.M."/>
            <person name="Ralston E.J."/>
            <person name="Meyer B.J."/>
            <person name="Haag E.S."/>
        </authorList>
    </citation>
    <scope>NUCLEOTIDE SEQUENCE [LARGE SCALE GENOMIC DNA]</scope>
    <source>
        <strain evidence="3">JU1422</strain>
    </source>
</reference>
<dbReference type="SUPFAM" id="SSF81383">
    <property type="entry name" value="F-box domain"/>
    <property type="match status" value="1"/>
</dbReference>
<name>A0A2G5UWS9_9PELO</name>
<dbReference type="InterPro" id="IPR001810">
    <property type="entry name" value="F-box_dom"/>
</dbReference>
<dbReference type="PROSITE" id="PS50181">
    <property type="entry name" value="FBOX"/>
    <property type="match status" value="1"/>
</dbReference>
<dbReference type="PANTHER" id="PTHR23014">
    <property type="entry name" value="F-BOX A PROTEIN"/>
    <property type="match status" value="1"/>
</dbReference>
<protein>
    <recommendedName>
        <fullName evidence="1">F-box domain-containing protein</fullName>
    </recommendedName>
</protein>
<dbReference type="SMART" id="SM00256">
    <property type="entry name" value="FBOX"/>
    <property type="match status" value="1"/>
</dbReference>
<gene>
    <name evidence="2" type="primary">Cnig_chr_II.g4530</name>
    <name evidence="2" type="ORF">B9Z55_004530</name>
</gene>
<evidence type="ECO:0000313" key="3">
    <source>
        <dbReference type="Proteomes" id="UP000230233"/>
    </source>
</evidence>
<dbReference type="Proteomes" id="UP000230233">
    <property type="component" value="Chromosome II"/>
</dbReference>
<accession>A0A2G5UWS9</accession>
<evidence type="ECO:0000313" key="2">
    <source>
        <dbReference type="EMBL" id="PIC44015.1"/>
    </source>
</evidence>
<dbReference type="AlphaFoldDB" id="A0A2G5UWS9"/>
<proteinExistence type="predicted"/>
<keyword evidence="3" id="KW-1185">Reference proteome</keyword>
<dbReference type="Pfam" id="PF01827">
    <property type="entry name" value="FTH"/>
    <property type="match status" value="1"/>
</dbReference>
<evidence type="ECO:0000259" key="1">
    <source>
        <dbReference type="PROSITE" id="PS50181"/>
    </source>
</evidence>